<feature type="transmembrane region" description="Helical" evidence="2">
    <location>
        <begin position="188"/>
        <end position="209"/>
    </location>
</feature>
<organism evidence="4 5">
    <name type="scientific">Schaalia odontolytica</name>
    <dbReference type="NCBI Taxonomy" id="1660"/>
    <lineage>
        <taxon>Bacteria</taxon>
        <taxon>Bacillati</taxon>
        <taxon>Actinomycetota</taxon>
        <taxon>Actinomycetes</taxon>
        <taxon>Actinomycetales</taxon>
        <taxon>Actinomycetaceae</taxon>
        <taxon>Schaalia</taxon>
    </lineage>
</organism>
<feature type="transmembrane region" description="Helical" evidence="2">
    <location>
        <begin position="299"/>
        <end position="320"/>
    </location>
</feature>
<feature type="transmembrane region" description="Helical" evidence="2">
    <location>
        <begin position="76"/>
        <end position="95"/>
    </location>
</feature>
<feature type="region of interest" description="Disordered" evidence="1">
    <location>
        <begin position="624"/>
        <end position="677"/>
    </location>
</feature>
<keyword evidence="2" id="KW-1133">Transmembrane helix</keyword>
<feature type="domain" description="Transglutaminase-like" evidence="3">
    <location>
        <begin position="508"/>
        <end position="627"/>
    </location>
</feature>
<reference evidence="4 5" key="1">
    <citation type="submission" date="2018-06" db="EMBL/GenBank/DDBJ databases">
        <authorList>
            <consortium name="Pathogen Informatics"/>
            <person name="Doyle S."/>
        </authorList>
    </citation>
    <scope>NUCLEOTIDE SEQUENCE [LARGE SCALE GENOMIC DNA]</scope>
    <source>
        <strain evidence="4 5">NCTC9935</strain>
    </source>
</reference>
<dbReference type="InterPro" id="IPR002931">
    <property type="entry name" value="Transglutaminase-like"/>
</dbReference>
<keyword evidence="2" id="KW-0472">Membrane</keyword>
<sequence>MTTSVDTKPRAQRVESQAQTTPTSPVATEVRAASVPSSSSRDGDRPNVGQQGPRPKTTRSRLLTVTQRFATYRSSLPIWSLLVLAFLFVGPVAAFEPVFGGGVGAIAAGAGVACGLAIAAASTHWRWDALTTVLSVVATYFLVGSGAALRSEALYGFLPTGQTLQVMVLGSFRAWKDLLTLTPPVSVYSGPALVPWMCGLILAVLAGLITARAGRAVPGSIPVVAMAVIAVFFGIARYPLPLSLVLVWWALVVAWWASAAQYQRITLGQDVLVGRASSPGGEATVGRRSRSTVYVGRRALGAILVLAVSVGVAMPAAAFLGSSRGRLVGRDLIQPPLDVQAFPSPMSSFRHYTTDLKDETLLTVSDLPENQRVRIAAMDVYDGTTFGMSRKRDDGHTGYIPVHTTIPGRAPGSSVVTLTTTGLSGPWVPVLGNPSQIAFTGGQAARQKKGLHVDTWANAALTTGPVGSMSYNVTTEFVAPVRDEELANLVAVSATLEDKNIPDGLADRAAELTQNASTPLAAARAIEHYLSTNGYYLNENTRFSRPGVRSDRLERMLASDENLIGDDQQYTALMALMLHQLGINARVVMGAYPEGGSQGGAATLRGSDIRAWVEVEFSGGVWGVFDPTPPRDHVPQTQVPKPRSVPRPQVLQPPEPPEPPAEMPPPTRDQNADPLKPPEVGLPWGLIAAGSGAVILLMMPPLAILVFKAGRRRRRRRAAAGEALVGSWDEVVDLAADYGLRIDLGRTRQETAWALSSQWELGHDPGDPFALVTDEANLGEDGATSSSDSAGVADKGRYVIDGWSRFGGDVPGPVVIARFADVANFASNGSSRDRARAAWAQVKDLRDQVSKRAGFFARVRRAFSLRSLRMRRKLRRESALIARARREEIKR</sequence>
<dbReference type="RefSeq" id="WP_174703827.1">
    <property type="nucleotide sequence ID" value="NZ_CBDERX010000054.1"/>
</dbReference>
<dbReference type="Proteomes" id="UP000250192">
    <property type="component" value="Unassembled WGS sequence"/>
</dbReference>
<evidence type="ECO:0000256" key="1">
    <source>
        <dbReference type="SAM" id="MobiDB-lite"/>
    </source>
</evidence>
<evidence type="ECO:0000313" key="5">
    <source>
        <dbReference type="Proteomes" id="UP000250192"/>
    </source>
</evidence>
<dbReference type="GeneID" id="93757914"/>
<evidence type="ECO:0000313" key="4">
    <source>
        <dbReference type="EMBL" id="SPT56058.1"/>
    </source>
</evidence>
<feature type="compositionally biased region" description="Pro residues" evidence="1">
    <location>
        <begin position="651"/>
        <end position="667"/>
    </location>
</feature>
<dbReference type="AlphaFoldDB" id="A0A2X0UFX5"/>
<dbReference type="SUPFAM" id="SSF54001">
    <property type="entry name" value="Cysteine proteinases"/>
    <property type="match status" value="1"/>
</dbReference>
<evidence type="ECO:0000256" key="2">
    <source>
        <dbReference type="SAM" id="Phobius"/>
    </source>
</evidence>
<keyword evidence="5" id="KW-1185">Reference proteome</keyword>
<feature type="transmembrane region" description="Helical" evidence="2">
    <location>
        <begin position="216"/>
        <end position="236"/>
    </location>
</feature>
<dbReference type="STRING" id="1660.APY09_03970"/>
<feature type="transmembrane region" description="Helical" evidence="2">
    <location>
        <begin position="684"/>
        <end position="707"/>
    </location>
</feature>
<feature type="compositionally biased region" description="Low complexity" evidence="1">
    <location>
        <begin position="30"/>
        <end position="40"/>
    </location>
</feature>
<dbReference type="Pfam" id="PF01841">
    <property type="entry name" value="Transglut_core"/>
    <property type="match status" value="1"/>
</dbReference>
<dbReference type="InterPro" id="IPR038765">
    <property type="entry name" value="Papain-like_cys_pep_sf"/>
</dbReference>
<gene>
    <name evidence="4" type="ORF">NCTC9935_01578</name>
</gene>
<feature type="compositionally biased region" description="Polar residues" evidence="1">
    <location>
        <begin position="14"/>
        <end position="26"/>
    </location>
</feature>
<proteinExistence type="predicted"/>
<dbReference type="PANTHER" id="PTHR42736">
    <property type="entry name" value="PROTEIN-GLUTAMINE GAMMA-GLUTAMYLTRANSFERASE"/>
    <property type="match status" value="1"/>
</dbReference>
<dbReference type="EMBL" id="UAPR01000006">
    <property type="protein sequence ID" value="SPT56058.1"/>
    <property type="molecule type" value="Genomic_DNA"/>
</dbReference>
<dbReference type="InterPro" id="IPR052901">
    <property type="entry name" value="Bact_TGase-like"/>
</dbReference>
<feature type="transmembrane region" description="Helical" evidence="2">
    <location>
        <begin position="129"/>
        <end position="149"/>
    </location>
</feature>
<dbReference type="PANTHER" id="PTHR42736:SF1">
    <property type="entry name" value="PROTEIN-GLUTAMINE GAMMA-GLUTAMYLTRANSFERASE"/>
    <property type="match status" value="1"/>
</dbReference>
<keyword evidence="2" id="KW-0812">Transmembrane</keyword>
<accession>A0A2X0UFX5</accession>
<name>A0A2X0UFX5_9ACTO</name>
<protein>
    <submittedName>
        <fullName evidence="4">Transglutaminase-like superfamily</fullName>
    </submittedName>
</protein>
<dbReference type="Gene3D" id="3.10.620.30">
    <property type="match status" value="1"/>
</dbReference>
<feature type="transmembrane region" description="Helical" evidence="2">
    <location>
        <begin position="242"/>
        <end position="259"/>
    </location>
</feature>
<feature type="transmembrane region" description="Helical" evidence="2">
    <location>
        <begin position="101"/>
        <end position="122"/>
    </location>
</feature>
<feature type="region of interest" description="Disordered" evidence="1">
    <location>
        <begin position="1"/>
        <end position="60"/>
    </location>
</feature>
<evidence type="ECO:0000259" key="3">
    <source>
        <dbReference type="Pfam" id="PF01841"/>
    </source>
</evidence>